<dbReference type="AlphaFoldDB" id="A0A6G0T5Z7"/>
<dbReference type="EMBL" id="VYZN01000055">
    <property type="protein sequence ID" value="KAE9526173.1"/>
    <property type="molecule type" value="Genomic_DNA"/>
</dbReference>
<dbReference type="OrthoDB" id="6597043at2759"/>
<gene>
    <name evidence="1" type="ORF">AGLY_013804</name>
</gene>
<name>A0A6G0T5Z7_APHGL</name>
<evidence type="ECO:0008006" key="3">
    <source>
        <dbReference type="Google" id="ProtNLM"/>
    </source>
</evidence>
<dbReference type="PANTHER" id="PTHR45913:SF21">
    <property type="entry name" value="DUF4371 DOMAIN-CONTAINING PROTEIN"/>
    <property type="match status" value="1"/>
</dbReference>
<sequence length="227" mass="25909">MDCYQGFFRKQKILELKTCLSSQQLSIKKVTSESLTVTKASYVVSSLIAKKSKPFIDGEFIKECLESVAVVMCPDKKTDFSRIDDIGKSIENKLEEKVRSFKYYSLAIDESTDVMDTAQVAIFVRGIDNEFNISEEMASLVPLKDTTVVTTPFKLSAYCEAKKKKMMAGEQARDELIINPEDKFRTDVFYRIVDTIISSIENRFSESRNKLKDFALLSPERLKLIKN</sequence>
<evidence type="ECO:0000313" key="2">
    <source>
        <dbReference type="Proteomes" id="UP000475862"/>
    </source>
</evidence>
<organism evidence="1 2">
    <name type="scientific">Aphis glycines</name>
    <name type="common">Soybean aphid</name>
    <dbReference type="NCBI Taxonomy" id="307491"/>
    <lineage>
        <taxon>Eukaryota</taxon>
        <taxon>Metazoa</taxon>
        <taxon>Ecdysozoa</taxon>
        <taxon>Arthropoda</taxon>
        <taxon>Hexapoda</taxon>
        <taxon>Insecta</taxon>
        <taxon>Pterygota</taxon>
        <taxon>Neoptera</taxon>
        <taxon>Paraneoptera</taxon>
        <taxon>Hemiptera</taxon>
        <taxon>Sternorrhyncha</taxon>
        <taxon>Aphidomorpha</taxon>
        <taxon>Aphidoidea</taxon>
        <taxon>Aphididae</taxon>
        <taxon>Aphidini</taxon>
        <taxon>Aphis</taxon>
        <taxon>Aphis</taxon>
    </lineage>
</organism>
<protein>
    <recommendedName>
        <fullName evidence="3">DUF4371 domain-containing protein</fullName>
    </recommendedName>
</protein>
<dbReference type="PANTHER" id="PTHR45913">
    <property type="entry name" value="EPM2A-INTERACTING PROTEIN 1"/>
    <property type="match status" value="1"/>
</dbReference>
<reference evidence="1 2" key="1">
    <citation type="submission" date="2019-08" db="EMBL/GenBank/DDBJ databases">
        <title>The genome of the soybean aphid Biotype 1, its phylome, world population structure and adaptation to the North American continent.</title>
        <authorList>
            <person name="Giordano R."/>
            <person name="Donthu R.K."/>
            <person name="Hernandez A.G."/>
            <person name="Wright C.L."/>
            <person name="Zimin A.V."/>
        </authorList>
    </citation>
    <scope>NUCLEOTIDE SEQUENCE [LARGE SCALE GENOMIC DNA]</scope>
    <source>
        <tissue evidence="1">Whole aphids</tissue>
    </source>
</reference>
<dbReference type="Proteomes" id="UP000475862">
    <property type="component" value="Unassembled WGS sequence"/>
</dbReference>
<accession>A0A6G0T5Z7</accession>
<proteinExistence type="predicted"/>
<keyword evidence="2" id="KW-1185">Reference proteome</keyword>
<comment type="caution">
    <text evidence="1">The sequence shown here is derived from an EMBL/GenBank/DDBJ whole genome shotgun (WGS) entry which is preliminary data.</text>
</comment>
<evidence type="ECO:0000313" key="1">
    <source>
        <dbReference type="EMBL" id="KAE9526173.1"/>
    </source>
</evidence>